<dbReference type="GO" id="GO:0008745">
    <property type="term" value="F:N-acetylmuramoyl-L-alanine amidase activity"/>
    <property type="evidence" value="ECO:0007669"/>
    <property type="project" value="UniProtKB-EC"/>
</dbReference>
<dbReference type="SMART" id="SM00646">
    <property type="entry name" value="Ami_3"/>
    <property type="match status" value="1"/>
</dbReference>
<name>A0ABZ3ET57_9FIRM</name>
<feature type="domain" description="MurNAc-LAA" evidence="2">
    <location>
        <begin position="63"/>
        <end position="172"/>
    </location>
</feature>
<sequence length="179" mass="19420">MAYTVILDAGHGGANPGAVYNGRQEKDDALRLTLAIGQLLENAGINVVYTRTTDIYESPARKAAEANEAGADYFVSIHRNSSVYPNQYTGIETLVYSFYGPAAEMAANINENLEALGFVNQGVNERTNLIVLNQTQMPSLLVEVGFINNDQDNILFDSRFQEIAQAIADGIIDTLNAQG</sequence>
<keyword evidence="1 3" id="KW-0378">Hydrolase</keyword>
<dbReference type="SUPFAM" id="SSF53187">
    <property type="entry name" value="Zn-dependent exopeptidases"/>
    <property type="match status" value="1"/>
</dbReference>
<evidence type="ECO:0000313" key="3">
    <source>
        <dbReference type="EMBL" id="XAH72720.1"/>
    </source>
</evidence>
<dbReference type="Pfam" id="PF01520">
    <property type="entry name" value="Amidase_3"/>
    <property type="match status" value="1"/>
</dbReference>
<organism evidence="3 4">
    <name type="scientific">Kineothrix sedimenti</name>
    <dbReference type="NCBI Taxonomy" id="3123317"/>
    <lineage>
        <taxon>Bacteria</taxon>
        <taxon>Bacillati</taxon>
        <taxon>Bacillota</taxon>
        <taxon>Clostridia</taxon>
        <taxon>Lachnospirales</taxon>
        <taxon>Lachnospiraceae</taxon>
        <taxon>Kineothrix</taxon>
    </lineage>
</organism>
<evidence type="ECO:0000259" key="2">
    <source>
        <dbReference type="SMART" id="SM00646"/>
    </source>
</evidence>
<dbReference type="Gene3D" id="3.40.630.40">
    <property type="entry name" value="Zn-dependent exopeptidases"/>
    <property type="match status" value="1"/>
</dbReference>
<protein>
    <submittedName>
        <fullName evidence="3">N-acetylmuramoyl-L-alanine amidase</fullName>
        <ecNumber evidence="3">3.5.1.28</ecNumber>
    </submittedName>
</protein>
<dbReference type="CDD" id="cd02696">
    <property type="entry name" value="MurNAc-LAA"/>
    <property type="match status" value="1"/>
</dbReference>
<evidence type="ECO:0000313" key="4">
    <source>
        <dbReference type="Proteomes" id="UP001451571"/>
    </source>
</evidence>
<evidence type="ECO:0000256" key="1">
    <source>
        <dbReference type="ARBA" id="ARBA00022801"/>
    </source>
</evidence>
<dbReference type="PANTHER" id="PTHR30404:SF0">
    <property type="entry name" value="N-ACETYLMURAMOYL-L-ALANINE AMIDASE AMIC"/>
    <property type="match status" value="1"/>
</dbReference>
<accession>A0ABZ3ET57</accession>
<dbReference type="EC" id="3.5.1.28" evidence="3"/>
<dbReference type="PANTHER" id="PTHR30404">
    <property type="entry name" value="N-ACETYLMURAMOYL-L-ALANINE AMIDASE"/>
    <property type="match status" value="1"/>
</dbReference>
<gene>
    <name evidence="3" type="ORF">V6984_14530</name>
</gene>
<dbReference type="EMBL" id="CP146256">
    <property type="protein sequence ID" value="XAH72720.1"/>
    <property type="molecule type" value="Genomic_DNA"/>
</dbReference>
<keyword evidence="4" id="KW-1185">Reference proteome</keyword>
<proteinExistence type="predicted"/>
<dbReference type="Proteomes" id="UP001451571">
    <property type="component" value="Chromosome"/>
</dbReference>
<dbReference type="InterPro" id="IPR002508">
    <property type="entry name" value="MurNAc-LAA_cat"/>
</dbReference>
<reference evidence="3 4" key="1">
    <citation type="submission" date="2024-02" db="EMBL/GenBank/DDBJ databases">
        <title>Bacterial strain from lacustrine sediment.</title>
        <authorList>
            <person name="Petit C."/>
            <person name="Fadhlaoui K."/>
        </authorList>
    </citation>
    <scope>NUCLEOTIDE SEQUENCE [LARGE SCALE GENOMIC DNA]</scope>
    <source>
        <strain evidence="3 4">IPX-CK</strain>
    </source>
</reference>
<dbReference type="InterPro" id="IPR050695">
    <property type="entry name" value="N-acetylmuramoyl_amidase_3"/>
</dbReference>